<sequence>MTTGRKHFLLCNKLLSIIKLKLENVAFLIFLYKKNVFPGLVSWHLPGKNCSRRRQPRRAKPASKTHESSRLYSLVRQSSLTYSRIGAVAEHLNERDTKNPLSDFLKFP</sequence>
<accession>A0A024GA96</accession>
<reference evidence="2 3" key="1">
    <citation type="submission" date="2012-05" db="EMBL/GenBank/DDBJ databases">
        <title>Recombination and specialization in a pathogen metapopulation.</title>
        <authorList>
            <person name="Gardiner A."/>
            <person name="Kemen E."/>
            <person name="Schultz-Larsen T."/>
            <person name="MacLean D."/>
            <person name="Van Oosterhout C."/>
            <person name="Jones J.D.G."/>
        </authorList>
    </citation>
    <scope>NUCLEOTIDE SEQUENCE [LARGE SCALE GENOMIC DNA]</scope>
    <source>
        <strain evidence="2 3">Ac Nc2</strain>
    </source>
</reference>
<protein>
    <submittedName>
        <fullName evidence="2">Uncharacterized protein</fullName>
    </submittedName>
</protein>
<organism evidence="2 3">
    <name type="scientific">Albugo candida</name>
    <dbReference type="NCBI Taxonomy" id="65357"/>
    <lineage>
        <taxon>Eukaryota</taxon>
        <taxon>Sar</taxon>
        <taxon>Stramenopiles</taxon>
        <taxon>Oomycota</taxon>
        <taxon>Peronosporomycetes</taxon>
        <taxon>Albuginales</taxon>
        <taxon>Albuginaceae</taxon>
        <taxon>Albugo</taxon>
    </lineage>
</organism>
<keyword evidence="3" id="KW-1185">Reference proteome</keyword>
<name>A0A024GA96_9STRA</name>
<dbReference type="EMBL" id="CAIX01000054">
    <property type="protein sequence ID" value="CCI43693.1"/>
    <property type="molecule type" value="Genomic_DNA"/>
</dbReference>
<gene>
    <name evidence="2" type="ORF">BN9_044770</name>
</gene>
<proteinExistence type="predicted"/>
<dbReference type="Proteomes" id="UP000053237">
    <property type="component" value="Unassembled WGS sequence"/>
</dbReference>
<dbReference type="InParanoid" id="A0A024GA96"/>
<dbReference type="AlphaFoldDB" id="A0A024GA96"/>
<feature type="compositionally biased region" description="Basic residues" evidence="1">
    <location>
        <begin position="50"/>
        <end position="63"/>
    </location>
</feature>
<evidence type="ECO:0000256" key="1">
    <source>
        <dbReference type="SAM" id="MobiDB-lite"/>
    </source>
</evidence>
<comment type="caution">
    <text evidence="2">The sequence shown here is derived from an EMBL/GenBank/DDBJ whole genome shotgun (WGS) entry which is preliminary data.</text>
</comment>
<evidence type="ECO:0000313" key="2">
    <source>
        <dbReference type="EMBL" id="CCI43693.1"/>
    </source>
</evidence>
<evidence type="ECO:0000313" key="3">
    <source>
        <dbReference type="Proteomes" id="UP000053237"/>
    </source>
</evidence>
<feature type="region of interest" description="Disordered" evidence="1">
    <location>
        <begin position="48"/>
        <end position="69"/>
    </location>
</feature>